<keyword evidence="4" id="KW-1185">Reference proteome</keyword>
<protein>
    <submittedName>
        <fullName evidence="3">Lipocalin-like domain-containing protein</fullName>
    </submittedName>
</protein>
<evidence type="ECO:0000259" key="2">
    <source>
        <dbReference type="Pfam" id="PF13924"/>
    </source>
</evidence>
<evidence type="ECO:0000256" key="1">
    <source>
        <dbReference type="SAM" id="SignalP"/>
    </source>
</evidence>
<evidence type="ECO:0000313" key="3">
    <source>
        <dbReference type="EMBL" id="WPU95983.1"/>
    </source>
</evidence>
<dbReference type="Proteomes" id="UP001324380">
    <property type="component" value="Chromosome"/>
</dbReference>
<reference evidence="3 4" key="1">
    <citation type="submission" date="2023-11" db="EMBL/GenBank/DDBJ databases">
        <title>Analysis of the Genomes of Mucilaginibacter gossypii cycad 4 and M. sabulilitoris SNA2: microbes with the potential for plant growth promotion.</title>
        <authorList>
            <person name="Hirsch A.M."/>
            <person name="Humm E."/>
            <person name="Rubbi M."/>
            <person name="Del Vecchio G."/>
            <person name="Ha S.M."/>
            <person name="Pellegrini M."/>
            <person name="Gunsalus R.P."/>
        </authorList>
    </citation>
    <scope>NUCLEOTIDE SEQUENCE [LARGE SCALE GENOMIC DNA]</scope>
    <source>
        <strain evidence="3 4">SNA2</strain>
    </source>
</reference>
<organism evidence="3 4">
    <name type="scientific">Mucilaginibacter sabulilitoris</name>
    <dbReference type="NCBI Taxonomy" id="1173583"/>
    <lineage>
        <taxon>Bacteria</taxon>
        <taxon>Pseudomonadati</taxon>
        <taxon>Bacteroidota</taxon>
        <taxon>Sphingobacteriia</taxon>
        <taxon>Sphingobacteriales</taxon>
        <taxon>Sphingobacteriaceae</taxon>
        <taxon>Mucilaginibacter</taxon>
    </lineage>
</organism>
<dbReference type="RefSeq" id="WP_321565086.1">
    <property type="nucleotide sequence ID" value="NZ_CP139558.1"/>
</dbReference>
<gene>
    <name evidence="3" type="ORF">SNE25_10680</name>
</gene>
<accession>A0ABZ0TS84</accession>
<dbReference type="EMBL" id="CP139558">
    <property type="protein sequence ID" value="WPU95983.1"/>
    <property type="molecule type" value="Genomic_DNA"/>
</dbReference>
<proteinExistence type="predicted"/>
<dbReference type="InterPro" id="IPR024311">
    <property type="entry name" value="Lipocalin-like"/>
</dbReference>
<sequence length="171" mass="18663">MKRTLILIFSIFSSLPVLAQKNNSLSPNSTAVDIAGTYTLVAVDNILADGSRVHLYGDSPQGLLILDKNGNYALQIFSADRAKFVANDKSKGTDEENREAIKGSNAHFGTYNIDKSAGTITFYINHASFPNWEGTQQKRPFTFAGNIFKYIVPAPTTGGAVTGEVEWKRVD</sequence>
<name>A0ABZ0TS84_9SPHI</name>
<feature type="chain" id="PRO_5046134658" evidence="1">
    <location>
        <begin position="20"/>
        <end position="171"/>
    </location>
</feature>
<feature type="domain" description="Lipocalin-like" evidence="2">
    <location>
        <begin position="36"/>
        <end position="147"/>
    </location>
</feature>
<dbReference type="Pfam" id="PF13924">
    <property type="entry name" value="Lipocalin_5"/>
    <property type="match status" value="1"/>
</dbReference>
<evidence type="ECO:0000313" key="4">
    <source>
        <dbReference type="Proteomes" id="UP001324380"/>
    </source>
</evidence>
<keyword evidence="1" id="KW-0732">Signal</keyword>
<feature type="signal peptide" evidence="1">
    <location>
        <begin position="1"/>
        <end position="19"/>
    </location>
</feature>